<dbReference type="InterPro" id="IPR001307">
    <property type="entry name" value="Thiosulphate_STrfase_CS"/>
</dbReference>
<feature type="region of interest" description="Disordered" evidence="10">
    <location>
        <begin position="439"/>
        <end position="536"/>
    </location>
</feature>
<dbReference type="Pfam" id="PF00581">
    <property type="entry name" value="Rhodanese"/>
    <property type="match status" value="1"/>
</dbReference>
<keyword evidence="7" id="KW-0131">Cell cycle</keyword>
<evidence type="ECO:0000256" key="9">
    <source>
        <dbReference type="ARBA" id="ARBA00067190"/>
    </source>
</evidence>
<dbReference type="PRINTS" id="PR00716">
    <property type="entry name" value="MPIPHPHTASE"/>
</dbReference>
<name>A0A165TYH6_9APHY</name>
<feature type="region of interest" description="Disordered" evidence="10">
    <location>
        <begin position="777"/>
        <end position="804"/>
    </location>
</feature>
<dbReference type="GO" id="GO:0010971">
    <property type="term" value="P:positive regulation of G2/M transition of mitotic cell cycle"/>
    <property type="evidence" value="ECO:0007669"/>
    <property type="project" value="TreeGrafter"/>
</dbReference>
<evidence type="ECO:0000256" key="2">
    <source>
        <dbReference type="ARBA" id="ARBA00013064"/>
    </source>
</evidence>
<dbReference type="AlphaFoldDB" id="A0A165TYH6"/>
<comment type="similarity">
    <text evidence="1">Belongs to the MPI phosphatase family.</text>
</comment>
<keyword evidence="6" id="KW-0904">Protein phosphatase</keyword>
<dbReference type="SUPFAM" id="SSF52821">
    <property type="entry name" value="Rhodanese/Cell cycle control phosphatase"/>
    <property type="match status" value="1"/>
</dbReference>
<dbReference type="InterPro" id="IPR036873">
    <property type="entry name" value="Rhodanese-like_dom_sf"/>
</dbReference>
<dbReference type="CDD" id="cd01530">
    <property type="entry name" value="Cdc25"/>
    <property type="match status" value="1"/>
</dbReference>
<evidence type="ECO:0000256" key="7">
    <source>
        <dbReference type="ARBA" id="ARBA00023306"/>
    </source>
</evidence>
<gene>
    <name evidence="12" type="ORF">DAEQUDRAFT_761582</name>
</gene>
<dbReference type="GO" id="GO:0110032">
    <property type="term" value="P:positive regulation of G2/MI transition of meiotic cell cycle"/>
    <property type="evidence" value="ECO:0007669"/>
    <property type="project" value="TreeGrafter"/>
</dbReference>
<dbReference type="Gene3D" id="3.40.250.10">
    <property type="entry name" value="Rhodanese-like domain"/>
    <property type="match status" value="1"/>
</dbReference>
<dbReference type="OrthoDB" id="26523at2759"/>
<dbReference type="PANTHER" id="PTHR10828">
    <property type="entry name" value="M-PHASE INDUCER PHOSPHATASE DUAL SPECIFICITY PHOSPHATASE CDC25"/>
    <property type="match status" value="1"/>
</dbReference>
<keyword evidence="4" id="KW-0498">Mitosis</keyword>
<dbReference type="GO" id="GO:0005634">
    <property type="term" value="C:nucleus"/>
    <property type="evidence" value="ECO:0007669"/>
    <property type="project" value="TreeGrafter"/>
</dbReference>
<dbReference type="GO" id="GO:0051301">
    <property type="term" value="P:cell division"/>
    <property type="evidence" value="ECO:0007669"/>
    <property type="project" value="UniProtKB-KW"/>
</dbReference>
<reference evidence="12 13" key="1">
    <citation type="journal article" date="2016" name="Mol. Biol. Evol.">
        <title>Comparative Genomics of Early-Diverging Mushroom-Forming Fungi Provides Insights into the Origins of Lignocellulose Decay Capabilities.</title>
        <authorList>
            <person name="Nagy L.G."/>
            <person name="Riley R."/>
            <person name="Tritt A."/>
            <person name="Adam C."/>
            <person name="Daum C."/>
            <person name="Floudas D."/>
            <person name="Sun H."/>
            <person name="Yadav J.S."/>
            <person name="Pangilinan J."/>
            <person name="Larsson K.H."/>
            <person name="Matsuura K."/>
            <person name="Barry K."/>
            <person name="Labutti K."/>
            <person name="Kuo R."/>
            <person name="Ohm R.A."/>
            <person name="Bhattacharya S.S."/>
            <person name="Shirouzu T."/>
            <person name="Yoshinaga Y."/>
            <person name="Martin F.M."/>
            <person name="Grigoriev I.V."/>
            <person name="Hibbett D.S."/>
        </authorList>
    </citation>
    <scope>NUCLEOTIDE SEQUENCE [LARGE SCALE GENOMIC DNA]</scope>
    <source>
        <strain evidence="12 13">L-15889</strain>
    </source>
</reference>
<evidence type="ECO:0000256" key="10">
    <source>
        <dbReference type="SAM" id="MobiDB-lite"/>
    </source>
</evidence>
<accession>A0A165TYH6</accession>
<feature type="domain" description="Rhodanese" evidence="11">
    <location>
        <begin position="577"/>
        <end position="692"/>
    </location>
</feature>
<evidence type="ECO:0000259" key="11">
    <source>
        <dbReference type="PROSITE" id="PS50206"/>
    </source>
</evidence>
<keyword evidence="5" id="KW-0378">Hydrolase</keyword>
<evidence type="ECO:0000313" key="12">
    <source>
        <dbReference type="EMBL" id="KZT74139.1"/>
    </source>
</evidence>
<protein>
    <recommendedName>
        <fullName evidence="9">M-phase inducer phosphatase</fullName>
        <ecNumber evidence="2">3.1.3.48</ecNumber>
    </recommendedName>
</protein>
<dbReference type="InterPro" id="IPR000751">
    <property type="entry name" value="MPI_Phosphatase"/>
</dbReference>
<feature type="region of interest" description="Disordered" evidence="10">
    <location>
        <begin position="93"/>
        <end position="113"/>
    </location>
</feature>
<evidence type="ECO:0000256" key="5">
    <source>
        <dbReference type="ARBA" id="ARBA00022801"/>
    </source>
</evidence>
<feature type="region of interest" description="Disordered" evidence="10">
    <location>
        <begin position="370"/>
        <end position="426"/>
    </location>
</feature>
<evidence type="ECO:0000256" key="8">
    <source>
        <dbReference type="ARBA" id="ARBA00051722"/>
    </source>
</evidence>
<dbReference type="PROSITE" id="PS00380">
    <property type="entry name" value="RHODANESE_1"/>
    <property type="match status" value="1"/>
</dbReference>
<evidence type="ECO:0000256" key="1">
    <source>
        <dbReference type="ARBA" id="ARBA00011065"/>
    </source>
</evidence>
<feature type="compositionally biased region" description="Basic and acidic residues" evidence="10">
    <location>
        <begin position="495"/>
        <end position="528"/>
    </location>
</feature>
<dbReference type="FunFam" id="3.40.250.10:FF:000021">
    <property type="entry name" value="M-phase inducer phosphatase cdc-25.2"/>
    <property type="match status" value="1"/>
</dbReference>
<dbReference type="Proteomes" id="UP000076727">
    <property type="component" value="Unassembled WGS sequence"/>
</dbReference>
<sequence length="830" mass="90024">MRVPSILKLSRQTELPAPYTIKNKKRIGFRFGLENMSFFGFSNSSAMNKQFLDVPPAPSRRASQRLMKPPARAALDDYLSSEADDLELSFASTMSLNSPPREALDLSSESENPDYAPMDISPAPPARLQPPNIGSHEVVDKQRAFVGRPRAMTTNARLFGRDMSNNSGGNYDSVSSLQSVAKSTGTNSAGKRLQRAALPLEWMGTGGQNANVAAEPQNILSSPAASDAMDVDSSFVYISSPSVPSHGPRSAAPTITAFDVDNNPLSDPASAAPTITTFEDYLSHVPAVDFGPFGTSSGTSPGESLESPSQPFSKKRRSSSPMRGAARLAHLSILEQEAALDSSPAPSSPMVHKLNRMPSAQILRKPMLSGLGSPLELNANKKRPRRPALSAMITPGDSAIVGPRSANPAGEKDSDAPGPNLPRHVLPPVRRAFSAMLPPSMTDQSMSSEDGASFDSSADMSSPAQAYAKRQQVKTIRRCDGTEDFRSNTGATSMVRRDTEAMMKGLRRTEARDDRAPREPTAERDTPRSKYLSGLGGFGDNETHGKILPCHRVREDGLMRITSKTLDDLLDGKYDTRLTTYHIIDCRFDYEYNGGHIPGAININTTTGVEDFLLGAGATRPNPSTSGDTGKKTILVFHCEFSVKRAPTFAKHLRSKDRALNNHVYPKIHYPEVYILEGGYSQYYQDSATRCQPRGYVKMDDPHFAQSRKEDLDQFRKGKFGRTKSYAYGEGKLVSALSQQPKRNTAPSGGPTHLFAAANAARTRRGGIGNSALQMLAESGSTEHESDGDDTDIGDSPCPPPTKTVTYKVKKVGRLGRTETYDGVRIPVPY</sequence>
<comment type="catalytic activity">
    <reaction evidence="8">
        <text>O-phospho-L-tyrosyl-[protein] + H2O = L-tyrosyl-[protein] + phosphate</text>
        <dbReference type="Rhea" id="RHEA:10684"/>
        <dbReference type="Rhea" id="RHEA-COMP:10136"/>
        <dbReference type="Rhea" id="RHEA-COMP:20101"/>
        <dbReference type="ChEBI" id="CHEBI:15377"/>
        <dbReference type="ChEBI" id="CHEBI:43474"/>
        <dbReference type="ChEBI" id="CHEBI:46858"/>
        <dbReference type="ChEBI" id="CHEBI:61978"/>
        <dbReference type="EC" id="3.1.3.48"/>
    </reaction>
</comment>
<dbReference type="GO" id="GO:0004725">
    <property type="term" value="F:protein tyrosine phosphatase activity"/>
    <property type="evidence" value="ECO:0007669"/>
    <property type="project" value="UniProtKB-EC"/>
</dbReference>
<dbReference type="GO" id="GO:0005737">
    <property type="term" value="C:cytoplasm"/>
    <property type="evidence" value="ECO:0007669"/>
    <property type="project" value="TreeGrafter"/>
</dbReference>
<evidence type="ECO:0000313" key="13">
    <source>
        <dbReference type="Proteomes" id="UP000076727"/>
    </source>
</evidence>
<dbReference type="GO" id="GO:0004792">
    <property type="term" value="F:thiosulfate-cyanide sulfurtransferase activity"/>
    <property type="evidence" value="ECO:0007669"/>
    <property type="project" value="InterPro"/>
</dbReference>
<organism evidence="12 13">
    <name type="scientific">Daedalea quercina L-15889</name>
    <dbReference type="NCBI Taxonomy" id="1314783"/>
    <lineage>
        <taxon>Eukaryota</taxon>
        <taxon>Fungi</taxon>
        <taxon>Dikarya</taxon>
        <taxon>Basidiomycota</taxon>
        <taxon>Agaricomycotina</taxon>
        <taxon>Agaricomycetes</taxon>
        <taxon>Polyporales</taxon>
        <taxon>Fomitopsis</taxon>
    </lineage>
</organism>
<feature type="region of interest" description="Disordered" evidence="10">
    <location>
        <begin position="292"/>
        <end position="324"/>
    </location>
</feature>
<dbReference type="PROSITE" id="PS50206">
    <property type="entry name" value="RHODANESE_3"/>
    <property type="match status" value="1"/>
</dbReference>
<proteinExistence type="inferred from homology"/>
<dbReference type="STRING" id="1314783.A0A165TYH6"/>
<dbReference type="PANTHER" id="PTHR10828:SF17">
    <property type="entry name" value="PROTEIN-TYROSINE-PHOSPHATASE"/>
    <property type="match status" value="1"/>
</dbReference>
<evidence type="ECO:0000256" key="4">
    <source>
        <dbReference type="ARBA" id="ARBA00022776"/>
    </source>
</evidence>
<keyword evidence="13" id="KW-1185">Reference proteome</keyword>
<keyword evidence="3" id="KW-0132">Cell division</keyword>
<dbReference type="EMBL" id="KV429034">
    <property type="protein sequence ID" value="KZT74139.1"/>
    <property type="molecule type" value="Genomic_DNA"/>
</dbReference>
<evidence type="ECO:0000256" key="6">
    <source>
        <dbReference type="ARBA" id="ARBA00022912"/>
    </source>
</evidence>
<feature type="compositionally biased region" description="Polar residues" evidence="10">
    <location>
        <begin position="441"/>
        <end position="464"/>
    </location>
</feature>
<dbReference type="EC" id="3.1.3.48" evidence="2"/>
<feature type="compositionally biased region" description="Low complexity" evidence="10">
    <location>
        <begin position="292"/>
        <end position="309"/>
    </location>
</feature>
<dbReference type="InterPro" id="IPR001763">
    <property type="entry name" value="Rhodanese-like_dom"/>
</dbReference>
<evidence type="ECO:0000256" key="3">
    <source>
        <dbReference type="ARBA" id="ARBA00022618"/>
    </source>
</evidence>
<dbReference type="SMART" id="SM00450">
    <property type="entry name" value="RHOD"/>
    <property type="match status" value="1"/>
</dbReference>
<dbReference type="GO" id="GO:0000086">
    <property type="term" value="P:G2/M transition of mitotic cell cycle"/>
    <property type="evidence" value="ECO:0007669"/>
    <property type="project" value="TreeGrafter"/>
</dbReference>
<feature type="compositionally biased region" description="Basic and acidic residues" evidence="10">
    <location>
        <begin position="477"/>
        <end position="486"/>
    </location>
</feature>